<name>A0A2T9Y9P0_9FUNG</name>
<evidence type="ECO:0000313" key="4">
    <source>
        <dbReference type="Proteomes" id="UP000245383"/>
    </source>
</evidence>
<comment type="caution">
    <text evidence="3">The sequence shown here is derived from an EMBL/GenBank/DDBJ whole genome shotgun (WGS) entry which is preliminary data.</text>
</comment>
<dbReference type="GO" id="GO:0005783">
    <property type="term" value="C:endoplasmic reticulum"/>
    <property type="evidence" value="ECO:0007669"/>
    <property type="project" value="TreeGrafter"/>
</dbReference>
<gene>
    <name evidence="3" type="ORF">BB561_005593</name>
</gene>
<organism evidence="3 4">
    <name type="scientific">Smittium simulii</name>
    <dbReference type="NCBI Taxonomy" id="133385"/>
    <lineage>
        <taxon>Eukaryota</taxon>
        <taxon>Fungi</taxon>
        <taxon>Fungi incertae sedis</taxon>
        <taxon>Zoopagomycota</taxon>
        <taxon>Kickxellomycotina</taxon>
        <taxon>Harpellomycetes</taxon>
        <taxon>Harpellales</taxon>
        <taxon>Legeriomycetaceae</taxon>
        <taxon>Smittium</taxon>
    </lineage>
</organism>
<keyword evidence="1" id="KW-0472">Membrane</keyword>
<dbReference type="SMART" id="SM00166">
    <property type="entry name" value="UBX"/>
    <property type="match status" value="1"/>
</dbReference>
<evidence type="ECO:0000259" key="2">
    <source>
        <dbReference type="PROSITE" id="PS50033"/>
    </source>
</evidence>
<dbReference type="OrthoDB" id="2445133at2759"/>
<dbReference type="Proteomes" id="UP000245383">
    <property type="component" value="Unassembled WGS sequence"/>
</dbReference>
<feature type="domain" description="UBX" evidence="2">
    <location>
        <begin position="230"/>
        <end position="307"/>
    </location>
</feature>
<keyword evidence="1" id="KW-1133">Transmembrane helix</keyword>
<dbReference type="PANTHER" id="PTHR46424:SF1">
    <property type="entry name" value="UBX DOMAIN-CONTAINING PROTEIN 4"/>
    <property type="match status" value="1"/>
</dbReference>
<dbReference type="InterPro" id="IPR001012">
    <property type="entry name" value="UBX_dom"/>
</dbReference>
<dbReference type="EMBL" id="MBFR01000344">
    <property type="protein sequence ID" value="PVU89034.1"/>
    <property type="molecule type" value="Genomic_DNA"/>
</dbReference>
<keyword evidence="4" id="KW-1185">Reference proteome</keyword>
<evidence type="ECO:0000256" key="1">
    <source>
        <dbReference type="SAM" id="Phobius"/>
    </source>
</evidence>
<evidence type="ECO:0000313" key="3">
    <source>
        <dbReference type="EMBL" id="PVU89034.1"/>
    </source>
</evidence>
<dbReference type="PANTHER" id="PTHR46424">
    <property type="entry name" value="UBX DOMAIN-CONTAINING PROTEIN 4"/>
    <property type="match status" value="1"/>
</dbReference>
<protein>
    <recommendedName>
        <fullName evidence="2">UBX domain-containing protein</fullName>
    </recommendedName>
</protein>
<sequence>MSKLSLKWFEHSASEAVFTALSLKKCFLAFIYDDSPQSTTILELLQDTPLLSELCVNYKVEAKTVEAQQLSQIYDMPELSTDSKKNLDSSESIEKTPVILSQNDPSITNINSSLESQQSSSSNGLSLVHHNAVDGTEENTNLSKVIDNYSKVDTSQNETLENDINYFKKLSSDMLKSKNQDLLLKKKILQHIKDNRKAKNQRTEFRPNCIDSSSKLNNKLDHTINHKVKIDYSKANISIKLVDGSVIKNSFASTITFAEFVTLIELEVGSLKNLQFFQLFPFKAFDESNYNQSLSQLGFSPSISLALKFKSNKYSLLNSIFKTAALYIFSFIKAICFNIYYFYLGTTPPINRKPPQPIKPQASAAAEVSIDSKKNYNSSSSLRKRILTTNKKKNFKLSDDDDDQIYYNGNTTNIE</sequence>
<dbReference type="STRING" id="133385.A0A2T9Y9P0"/>
<keyword evidence="1" id="KW-0812">Transmembrane</keyword>
<accession>A0A2T9Y9P0</accession>
<dbReference type="SUPFAM" id="SSF54236">
    <property type="entry name" value="Ubiquitin-like"/>
    <property type="match status" value="1"/>
</dbReference>
<reference evidence="3 4" key="1">
    <citation type="journal article" date="2018" name="MBio">
        <title>Comparative Genomics Reveals the Core Gene Toolbox for the Fungus-Insect Symbiosis.</title>
        <authorList>
            <person name="Wang Y."/>
            <person name="Stata M."/>
            <person name="Wang W."/>
            <person name="Stajich J.E."/>
            <person name="White M.M."/>
            <person name="Moncalvo J.M."/>
        </authorList>
    </citation>
    <scope>NUCLEOTIDE SEQUENCE [LARGE SCALE GENOMIC DNA]</scope>
    <source>
        <strain evidence="3 4">SWE-8-4</strain>
    </source>
</reference>
<dbReference type="GO" id="GO:0036503">
    <property type="term" value="P:ERAD pathway"/>
    <property type="evidence" value="ECO:0007669"/>
    <property type="project" value="TreeGrafter"/>
</dbReference>
<dbReference type="PROSITE" id="PS50033">
    <property type="entry name" value="UBX"/>
    <property type="match status" value="1"/>
</dbReference>
<dbReference type="InterPro" id="IPR029071">
    <property type="entry name" value="Ubiquitin-like_domsf"/>
</dbReference>
<dbReference type="AlphaFoldDB" id="A0A2T9Y9P0"/>
<dbReference type="Pfam" id="PF00789">
    <property type="entry name" value="UBX"/>
    <property type="match status" value="1"/>
</dbReference>
<feature type="transmembrane region" description="Helical" evidence="1">
    <location>
        <begin position="324"/>
        <end position="343"/>
    </location>
</feature>
<dbReference type="Gene3D" id="3.10.20.90">
    <property type="entry name" value="Phosphatidylinositol 3-kinase Catalytic Subunit, Chain A, domain 1"/>
    <property type="match status" value="1"/>
</dbReference>
<proteinExistence type="predicted"/>